<dbReference type="PANTHER" id="PTHR44329">
    <property type="entry name" value="SERINE/THREONINE-PROTEIN KINASE TNNI3K-RELATED"/>
    <property type="match status" value="1"/>
</dbReference>
<dbReference type="OrthoDB" id="5979581at2759"/>
<sequence>MIGSALLNRPVLDFQLMTSLWEVDVSAVVTVANLTFVNLSPAYFSPGYVFSQFGLTTERIWAFRRFSRNLVIVNSTLVIPSEELQYSRYWLTYVVSPVPEAQARGDIMAKAAWLGLQGVAIAAVNTSGIYYRSVLRLTAVYDQVRLTDTLGSQYPVLPQQTDLGVLLADTVPLTATNPVINASDLGLALLPNNSSPDEQGRRWILMSANFSLTAAVWSTPGGGPAPKGYTFSPYAALMPGSHIITRSVESSVARLAMGWLVNALGLEIGATLAIRNIMLGELSPRNMSYDPSDPLGALASPLWAFQLPDGYDKTTITNCYVLVSQDELRLLQQMLLPASANTQLKSASGPSYKQALGPAVRSFFSSLEAVQVPHYGETFLTLSAATTTRFRLTNVTFRLAITADGEAPVTHNFTTLGVPPDGPSDTGGSSSSSSATIGIAVGCAVGGAVLLALAGFFIWRRRRAGEGSAYSKYLKGTASAAGTEADAGAAGTSDLAPSSQGITHSSQVLRAGGRASDIEAAERACKDSTPHTGGQSASITMTGVTIGGTSSSGVGASASAGVSVGTSMPSSLPRPTTTALPTGAAAGALLPKRGVSQATDSFEQPPSNTTLLAQHGIAARPLRAPSPQTTPSQTGSGKTGGSGGQSQSPAGGANLPASGATGLEAMHAMIQMLGQGFNDRQLTVHGLLGKGAHGTVYKGTWRGLPVAIKSMIFNQDSNARQQHRPLMEAAISSNLAHPNIVTTYSYELRELEHEFASLSPELARQGGGWRLLIIQEYCDAGPLRRLCDCGFFLTPAKPSPARAKLKLPKLKRKGSPSGGASEGSGGSGGKAADASTAPTAGTAAAAAFTSRASSGSSGKDNEGGRQSSGSEAAQPAAAAAAGPRRSAAGTEAVAGAPGQAEAAGAVETAPPNESAAGGPAVRPPLDDLPTDVPSRPGGGLEAAVRYVEAALMIARGLQHIHDKNIVHGDLNPNNVLLVRTPELSLGFCLKVADFGLSVRMAEGESHLSNLFQGSPYYCAPEVLLSGKVGKSADLYSLGIMLWELQHGQRPPWRMGQRLRSYPALNTAELDFGTETPPRYVRLAKDCFHAAKESRPAIASVVQTLASIKSDLEGVMRGG</sequence>
<dbReference type="SUPFAM" id="SSF56112">
    <property type="entry name" value="Protein kinase-like (PK-like)"/>
    <property type="match status" value="1"/>
</dbReference>
<keyword evidence="3" id="KW-0812">Transmembrane</keyword>
<feature type="domain" description="Protein kinase" evidence="4">
    <location>
        <begin position="682"/>
        <end position="1107"/>
    </location>
</feature>
<dbReference type="InterPro" id="IPR051681">
    <property type="entry name" value="Ser/Thr_Kinases-Pseudokinases"/>
</dbReference>
<feature type="compositionally biased region" description="Polar residues" evidence="2">
    <location>
        <begin position="495"/>
        <end position="508"/>
    </location>
</feature>
<protein>
    <recommendedName>
        <fullName evidence="4">Protein kinase domain-containing protein</fullName>
    </recommendedName>
</protein>
<evidence type="ECO:0000259" key="4">
    <source>
        <dbReference type="PROSITE" id="PS50011"/>
    </source>
</evidence>
<feature type="transmembrane region" description="Helical" evidence="3">
    <location>
        <begin position="437"/>
        <end position="459"/>
    </location>
</feature>
<reference evidence="5" key="1">
    <citation type="journal article" date="2020" name="bioRxiv">
        <title>Comparative genomics of Chlamydomonas.</title>
        <authorList>
            <person name="Craig R.J."/>
            <person name="Hasan A.R."/>
            <person name="Ness R.W."/>
            <person name="Keightley P.D."/>
        </authorList>
    </citation>
    <scope>NUCLEOTIDE SEQUENCE</scope>
    <source>
        <strain evidence="5">CCAP 11/70</strain>
    </source>
</reference>
<gene>
    <name evidence="5" type="ORF">HYH03_003287</name>
</gene>
<dbReference type="InterPro" id="IPR011009">
    <property type="entry name" value="Kinase-like_dom_sf"/>
</dbReference>
<feature type="compositionally biased region" description="Low complexity" evidence="2">
    <location>
        <begin position="830"/>
        <end position="858"/>
    </location>
</feature>
<organism evidence="5 6">
    <name type="scientific">Edaphochlamys debaryana</name>
    <dbReference type="NCBI Taxonomy" id="47281"/>
    <lineage>
        <taxon>Eukaryota</taxon>
        <taxon>Viridiplantae</taxon>
        <taxon>Chlorophyta</taxon>
        <taxon>core chlorophytes</taxon>
        <taxon>Chlorophyceae</taxon>
        <taxon>CS clade</taxon>
        <taxon>Chlamydomonadales</taxon>
        <taxon>Chlamydomonadales incertae sedis</taxon>
        <taxon>Edaphochlamys</taxon>
    </lineage>
</organism>
<keyword evidence="3" id="KW-0472">Membrane</keyword>
<evidence type="ECO:0000256" key="3">
    <source>
        <dbReference type="SAM" id="Phobius"/>
    </source>
</evidence>
<keyword evidence="6" id="KW-1185">Reference proteome</keyword>
<feature type="compositionally biased region" description="Basic and acidic residues" evidence="2">
    <location>
        <begin position="516"/>
        <end position="529"/>
    </location>
</feature>
<dbReference type="GO" id="GO:0004674">
    <property type="term" value="F:protein serine/threonine kinase activity"/>
    <property type="evidence" value="ECO:0007669"/>
    <property type="project" value="TreeGrafter"/>
</dbReference>
<dbReference type="Pfam" id="PF07714">
    <property type="entry name" value="PK_Tyr_Ser-Thr"/>
    <property type="match status" value="1"/>
</dbReference>
<name>A0A836C4T4_9CHLO</name>
<dbReference type="Pfam" id="PF00069">
    <property type="entry name" value="Pkinase"/>
    <property type="match status" value="1"/>
</dbReference>
<feature type="region of interest" description="Disordered" evidence="2">
    <location>
        <begin position="803"/>
        <end position="936"/>
    </location>
</feature>
<feature type="region of interest" description="Disordered" evidence="2">
    <location>
        <begin position="488"/>
        <end position="538"/>
    </location>
</feature>
<comment type="caution">
    <text evidence="5">The sequence shown here is derived from an EMBL/GenBank/DDBJ whole genome shotgun (WGS) entry which is preliminary data.</text>
</comment>
<feature type="region of interest" description="Disordered" evidence="2">
    <location>
        <begin position="621"/>
        <end position="659"/>
    </location>
</feature>
<evidence type="ECO:0000256" key="1">
    <source>
        <dbReference type="PROSITE-ProRule" id="PRU10141"/>
    </source>
</evidence>
<feature type="compositionally biased region" description="Low complexity" evidence="2">
    <location>
        <begin position="867"/>
        <end position="907"/>
    </location>
</feature>
<proteinExistence type="predicted"/>
<feature type="compositionally biased region" description="Basic residues" evidence="2">
    <location>
        <begin position="803"/>
        <end position="814"/>
    </location>
</feature>
<dbReference type="GO" id="GO:0005524">
    <property type="term" value="F:ATP binding"/>
    <property type="evidence" value="ECO:0007669"/>
    <property type="project" value="UniProtKB-UniRule"/>
</dbReference>
<dbReference type="InterPro" id="IPR017441">
    <property type="entry name" value="Protein_kinase_ATP_BS"/>
</dbReference>
<dbReference type="Gene3D" id="1.10.510.10">
    <property type="entry name" value="Transferase(Phosphotransferase) domain 1"/>
    <property type="match status" value="1"/>
</dbReference>
<evidence type="ECO:0000313" key="5">
    <source>
        <dbReference type="EMBL" id="KAG2499104.1"/>
    </source>
</evidence>
<dbReference type="PROSITE" id="PS50011">
    <property type="entry name" value="PROTEIN_KINASE_DOM"/>
    <property type="match status" value="1"/>
</dbReference>
<dbReference type="PANTHER" id="PTHR44329:SF214">
    <property type="entry name" value="PROTEIN KINASE DOMAIN-CONTAINING PROTEIN"/>
    <property type="match status" value="1"/>
</dbReference>
<evidence type="ECO:0000256" key="2">
    <source>
        <dbReference type="SAM" id="MobiDB-lite"/>
    </source>
</evidence>
<dbReference type="Proteomes" id="UP000612055">
    <property type="component" value="Unassembled WGS sequence"/>
</dbReference>
<dbReference type="Gene3D" id="3.30.200.20">
    <property type="entry name" value="Phosphorylase Kinase, domain 1"/>
    <property type="match status" value="1"/>
</dbReference>
<feature type="region of interest" description="Disordered" evidence="2">
    <location>
        <begin position="552"/>
        <end position="581"/>
    </location>
</feature>
<accession>A0A836C4T4</accession>
<dbReference type="InterPro" id="IPR001245">
    <property type="entry name" value="Ser-Thr/Tyr_kinase_cat_dom"/>
</dbReference>
<dbReference type="EMBL" id="JAEHOE010000008">
    <property type="protein sequence ID" value="KAG2499104.1"/>
    <property type="molecule type" value="Genomic_DNA"/>
</dbReference>
<keyword evidence="1" id="KW-0067">ATP-binding</keyword>
<dbReference type="PROSITE" id="PS00107">
    <property type="entry name" value="PROTEIN_KINASE_ATP"/>
    <property type="match status" value="1"/>
</dbReference>
<evidence type="ECO:0000313" key="6">
    <source>
        <dbReference type="Proteomes" id="UP000612055"/>
    </source>
</evidence>
<feature type="binding site" evidence="1">
    <location>
        <position position="709"/>
    </location>
    <ligand>
        <name>ATP</name>
        <dbReference type="ChEBI" id="CHEBI:30616"/>
    </ligand>
</feature>
<keyword evidence="1" id="KW-0547">Nucleotide-binding</keyword>
<feature type="compositionally biased region" description="Gly residues" evidence="2">
    <location>
        <begin position="816"/>
        <end position="829"/>
    </location>
</feature>
<dbReference type="InterPro" id="IPR000719">
    <property type="entry name" value="Prot_kinase_dom"/>
</dbReference>
<dbReference type="AlphaFoldDB" id="A0A836C4T4"/>
<keyword evidence="3" id="KW-1133">Transmembrane helix</keyword>